<dbReference type="Proteomes" id="UP000254575">
    <property type="component" value="Unassembled WGS sequence"/>
</dbReference>
<reference evidence="1 2" key="1">
    <citation type="submission" date="2018-06" db="EMBL/GenBank/DDBJ databases">
        <authorList>
            <consortium name="Pathogen Informatics"/>
            <person name="Doyle S."/>
        </authorList>
    </citation>
    <scope>NUCLEOTIDE SEQUENCE [LARGE SCALE GENOMIC DNA]</scope>
    <source>
        <strain evidence="1 2">NCTC10717</strain>
    </source>
</reference>
<dbReference type="RefSeq" id="WP_115219283.1">
    <property type="nucleotide sequence ID" value="NZ_UHIA01000004.1"/>
</dbReference>
<proteinExistence type="predicted"/>
<sequence>MNNEQKVYYGKYGNIGHCSIGTSIPRLIDYPAYYKAEIARRKDRNNPELSQKVKELNAHAYDYAIANQKFKKLEVLPDSLWVSNDNLEVPKDSDNVFSIINGGIVFRENVVNIFNQLRLGQTTLTPVKIHIIETGELWSDETFYFFNLCEQREYVCMSQPNNSLKTMITEKDKLVFTGSVKNSELLEVSKSALDCDVDIWHDPRYLSSIFMSDELYHALLDANLVKARDGISVWFMNICTLV</sequence>
<dbReference type="EMBL" id="UHIA01000004">
    <property type="protein sequence ID" value="SUO98457.1"/>
    <property type="molecule type" value="Genomic_DNA"/>
</dbReference>
<dbReference type="OrthoDB" id="8610081at2"/>
<gene>
    <name evidence="1" type="ORF">NCTC10717_02209</name>
</gene>
<organism evidence="1 2">
    <name type="scientific">Suttonella indologenes</name>
    <dbReference type="NCBI Taxonomy" id="13276"/>
    <lineage>
        <taxon>Bacteria</taxon>
        <taxon>Pseudomonadati</taxon>
        <taxon>Pseudomonadota</taxon>
        <taxon>Gammaproteobacteria</taxon>
        <taxon>Cardiobacteriales</taxon>
        <taxon>Cardiobacteriaceae</taxon>
        <taxon>Suttonella</taxon>
    </lineage>
</organism>
<dbReference type="AlphaFoldDB" id="A0A380N3S4"/>
<evidence type="ECO:0000313" key="1">
    <source>
        <dbReference type="EMBL" id="SUO98457.1"/>
    </source>
</evidence>
<keyword evidence="2" id="KW-1185">Reference proteome</keyword>
<accession>A0A380N3S4</accession>
<evidence type="ECO:0000313" key="2">
    <source>
        <dbReference type="Proteomes" id="UP000254575"/>
    </source>
</evidence>
<protein>
    <submittedName>
        <fullName evidence="1">Uncharacterized protein</fullName>
    </submittedName>
</protein>
<name>A0A380N3S4_9GAMM</name>